<organism evidence="2 3">
    <name type="scientific">Schistosoma japonicum</name>
    <name type="common">Blood fluke</name>
    <dbReference type="NCBI Taxonomy" id="6182"/>
    <lineage>
        <taxon>Eukaryota</taxon>
        <taxon>Metazoa</taxon>
        <taxon>Spiralia</taxon>
        <taxon>Lophotrochozoa</taxon>
        <taxon>Platyhelminthes</taxon>
        <taxon>Trematoda</taxon>
        <taxon>Digenea</taxon>
        <taxon>Strigeidida</taxon>
        <taxon>Schistosomatoidea</taxon>
        <taxon>Schistosomatidae</taxon>
        <taxon>Schistosoma</taxon>
    </lineage>
</organism>
<accession>A0A4Z2DLT4</accession>
<evidence type="ECO:0000256" key="1">
    <source>
        <dbReference type="SAM" id="MobiDB-lite"/>
    </source>
</evidence>
<protein>
    <submittedName>
        <fullName evidence="2">60S ribosomal protein</fullName>
    </submittedName>
</protein>
<dbReference type="Proteomes" id="UP000311919">
    <property type="component" value="Unassembled WGS sequence"/>
</dbReference>
<gene>
    <name evidence="2" type="ORF">EWB00_010943</name>
</gene>
<feature type="region of interest" description="Disordered" evidence="1">
    <location>
        <begin position="30"/>
        <end position="55"/>
    </location>
</feature>
<dbReference type="AlphaFoldDB" id="A0A4Z2DLT4"/>
<feature type="compositionally biased region" description="Basic and acidic residues" evidence="1">
    <location>
        <begin position="34"/>
        <end position="44"/>
    </location>
</feature>
<sequence>MAKSKNHTSHNQSNVISLTHHLFDQIKSNTATESLDRRSSDIRHLKALTPSSLEI</sequence>
<dbReference type="EMBL" id="SKCS01000090">
    <property type="protein sequence ID" value="TNN17495.1"/>
    <property type="molecule type" value="Genomic_DNA"/>
</dbReference>
<name>A0A4Z2DLT4_SCHJA</name>
<keyword evidence="3" id="KW-1185">Reference proteome</keyword>
<keyword evidence="2" id="KW-0689">Ribosomal protein</keyword>
<proteinExistence type="predicted"/>
<evidence type="ECO:0000313" key="3">
    <source>
        <dbReference type="Proteomes" id="UP000311919"/>
    </source>
</evidence>
<dbReference type="GO" id="GO:0005840">
    <property type="term" value="C:ribosome"/>
    <property type="evidence" value="ECO:0007669"/>
    <property type="project" value="UniProtKB-KW"/>
</dbReference>
<evidence type="ECO:0000313" key="2">
    <source>
        <dbReference type="EMBL" id="TNN17495.1"/>
    </source>
</evidence>
<keyword evidence="2" id="KW-0687">Ribonucleoprotein</keyword>
<comment type="caution">
    <text evidence="2">The sequence shown here is derived from an EMBL/GenBank/DDBJ whole genome shotgun (WGS) entry which is preliminary data.</text>
</comment>
<reference evidence="2 3" key="1">
    <citation type="submission" date="2019-03" db="EMBL/GenBank/DDBJ databases">
        <title>An improved genome assembly of the fluke Schistosoma japonicum.</title>
        <authorList>
            <person name="Hu W."/>
            <person name="Luo F."/>
            <person name="Yin M."/>
            <person name="Mo X."/>
            <person name="Sun C."/>
            <person name="Wu Q."/>
            <person name="Zhu B."/>
            <person name="Xiang M."/>
            <person name="Wang J."/>
            <person name="Wang Y."/>
            <person name="Zhang T."/>
            <person name="Xu B."/>
            <person name="Zheng H."/>
            <person name="Feng Z."/>
        </authorList>
    </citation>
    <scope>NUCLEOTIDE SEQUENCE [LARGE SCALE GENOMIC DNA]</scope>
    <source>
        <strain evidence="2">HuSjv2</strain>
        <tissue evidence="2">Worms</tissue>
    </source>
</reference>